<evidence type="ECO:0000256" key="1">
    <source>
        <dbReference type="SAM" id="MobiDB-lite"/>
    </source>
</evidence>
<evidence type="ECO:0000313" key="2">
    <source>
        <dbReference type="EMBL" id="CEM45899.1"/>
    </source>
</evidence>
<feature type="compositionally biased region" description="Polar residues" evidence="1">
    <location>
        <begin position="756"/>
        <end position="784"/>
    </location>
</feature>
<feature type="region of interest" description="Disordered" evidence="1">
    <location>
        <begin position="719"/>
        <end position="784"/>
    </location>
</feature>
<name>A0A0G4HNU3_9ALVE</name>
<gene>
    <name evidence="2" type="ORF">Cvel_7690</name>
</gene>
<feature type="compositionally biased region" description="Polar residues" evidence="1">
    <location>
        <begin position="549"/>
        <end position="561"/>
    </location>
</feature>
<dbReference type="AlphaFoldDB" id="A0A0G4HNU3"/>
<feature type="compositionally biased region" description="Basic and acidic residues" evidence="1">
    <location>
        <begin position="740"/>
        <end position="754"/>
    </location>
</feature>
<dbReference type="EMBL" id="CDMZ01003316">
    <property type="protein sequence ID" value="CEM45899.1"/>
    <property type="molecule type" value="Genomic_DNA"/>
</dbReference>
<accession>A0A0G4HNU3</accession>
<protein>
    <submittedName>
        <fullName evidence="2">Uncharacterized protein</fullName>
    </submittedName>
</protein>
<proteinExistence type="predicted"/>
<feature type="region of interest" description="Disordered" evidence="1">
    <location>
        <begin position="525"/>
        <end position="561"/>
    </location>
</feature>
<organism evidence="2">
    <name type="scientific">Chromera velia CCMP2878</name>
    <dbReference type="NCBI Taxonomy" id="1169474"/>
    <lineage>
        <taxon>Eukaryota</taxon>
        <taxon>Sar</taxon>
        <taxon>Alveolata</taxon>
        <taxon>Colpodellida</taxon>
        <taxon>Chromeraceae</taxon>
        <taxon>Chromera</taxon>
    </lineage>
</organism>
<dbReference type="VEuPathDB" id="CryptoDB:Cvel_7690"/>
<reference evidence="2" key="1">
    <citation type="submission" date="2014-11" db="EMBL/GenBank/DDBJ databases">
        <authorList>
            <person name="Otto D Thomas"/>
            <person name="Naeem Raeece"/>
        </authorList>
    </citation>
    <scope>NUCLEOTIDE SEQUENCE</scope>
</reference>
<sequence>MSAFKFFSESELDDHAHSEVFATIPECIAALEKMKPAEEVRCHRTKVRTLKQQTEHLPNAPDILKARLEAMQALADSLLFLQRFKDMKTPFGTFLDTLKQHIPPDIYELATQSARDVEDDVAFFQKLQSLARVHRPLTSEEKEAKDVLEQILKEATGPEDWKTSFRTKATCGLLGLLIEKVLPEKDDMIALQERLAVLSAELLRLVTSDLLPTGDFAQTLPDSRLEDLQSAVCLLRRAKKCEDPDVASQACAMLNKLAYQHEDHGEDRETAVTRVEVEISGRESRLDSLEIAKYVRGDPDSFEGFSLFLGSLCKEAALLLSDTQNLSVTAQCKGQVQPQGESPTGAGGGAVGETLGSLFSLGGDKSEAFDATGVPADFVPVVLLAEAYLFNPLLSFTKKPFVDKKSDPTRFFDQFRVVKKAHEVLVEGKRERAKESKARAVKSGGGGKENESTAVRVHRLGGGANCCARCSPTFLGAGVGRPKDVEEKMPEGISPMCLDEIDLSCPLVQRALLIEAVELGERIRDQQKQQQQKQQEPNRKKKGKKGGATLQSLTEKPTPTVTPGVDRVVQVLPLVMRSVALLSFESNFEFEVPQMLSEHLVASWGEENRVMMRRAEKEAYAQGQKNKSTGSLPLWPLGPSSCLQAFLAAENLARKAEARAKEEGVSLLGVCLPSLFWEKTSFDTPTLRSAKLMYFHLEEWLGGSHNACSSTFTASPIPPLLHSTAPRAPDGEPPSVSVFEEDRHGEESDDKENPTESENSKAPQPSMAAQVSESATAQGSCHSSTHPMISRLVQMVEPRLHLWLTYTNFEYQLKLHETGKRVGKPFSRNAWLRCAKGFCTAAHGDEPVLPLYHFRISGHLLEEGDMAGGKRTPGPS</sequence>